<dbReference type="OrthoDB" id="7956241at2"/>
<proteinExistence type="predicted"/>
<evidence type="ECO:0000313" key="1">
    <source>
        <dbReference type="EMBL" id="SFS82707.1"/>
    </source>
</evidence>
<name>A0A1I6T133_9RHOB</name>
<sequence>MSRTKEILTAAGTLGCALGIGFIMQSSDVAMERYGTASKADARERQLEALDAKTTILEVQDIELTSAAFDVQAGLTGDTLADPDTIVTLAAASKGESPALEIVPQATPDSCDIIAEARPMAAAMVNVTLDAPCLPNERINIHHKGMIFTHTTSSTGGLDIQVPALSETAVFVLAFGNGDGAVAQTEVIDLVDFRRVVLQWRDVAGFQIHAFEMGAGYDDAGHIWAGNPRDRASAITGEGGFVILNGDKNAASPMLAEVYTFPADHGHGSGGVALSVEAEVTTANCGEEIEAQTLEMMPDDGVRIRDLTLSVPDCDAVGSFLVLNNLLEDLKLASN</sequence>
<keyword evidence="2" id="KW-1185">Reference proteome</keyword>
<dbReference type="Proteomes" id="UP000199239">
    <property type="component" value="Unassembled WGS sequence"/>
</dbReference>
<reference evidence="2" key="1">
    <citation type="submission" date="2016-10" db="EMBL/GenBank/DDBJ databases">
        <authorList>
            <person name="Varghese N."/>
            <person name="Submissions S."/>
        </authorList>
    </citation>
    <scope>NUCLEOTIDE SEQUENCE [LARGE SCALE GENOMIC DNA]</scope>
    <source>
        <strain evidence="2">DSM 23422</strain>
    </source>
</reference>
<protein>
    <recommendedName>
        <fullName evidence="3">Translocase</fullName>
    </recommendedName>
</protein>
<evidence type="ECO:0008006" key="3">
    <source>
        <dbReference type="Google" id="ProtNLM"/>
    </source>
</evidence>
<dbReference type="STRING" id="394264.SAMN04488040_1970"/>
<evidence type="ECO:0000313" key="2">
    <source>
        <dbReference type="Proteomes" id="UP000199239"/>
    </source>
</evidence>
<accession>A0A1I6T133</accession>
<organism evidence="1 2">
    <name type="scientific">Sulfitobacter marinus</name>
    <dbReference type="NCBI Taxonomy" id="394264"/>
    <lineage>
        <taxon>Bacteria</taxon>
        <taxon>Pseudomonadati</taxon>
        <taxon>Pseudomonadota</taxon>
        <taxon>Alphaproteobacteria</taxon>
        <taxon>Rhodobacterales</taxon>
        <taxon>Roseobacteraceae</taxon>
        <taxon>Sulfitobacter</taxon>
    </lineage>
</organism>
<dbReference type="RefSeq" id="WP_093916204.1">
    <property type="nucleotide sequence ID" value="NZ_FPAJ01000003.1"/>
</dbReference>
<gene>
    <name evidence="1" type="ORF">SAMN04488040_1970</name>
</gene>
<dbReference type="EMBL" id="FPAJ01000003">
    <property type="protein sequence ID" value="SFS82707.1"/>
    <property type="molecule type" value="Genomic_DNA"/>
</dbReference>
<dbReference type="AlphaFoldDB" id="A0A1I6T133"/>